<name>A0ACC0F274_9ERIC</name>
<proteinExistence type="predicted"/>
<keyword evidence="2" id="KW-1185">Reference proteome</keyword>
<evidence type="ECO:0000313" key="1">
    <source>
        <dbReference type="EMBL" id="KAI7982665.1"/>
    </source>
</evidence>
<dbReference type="EMBL" id="CM045768">
    <property type="protein sequence ID" value="KAI7982665.1"/>
    <property type="molecule type" value="Genomic_DNA"/>
</dbReference>
<accession>A0ACC0F274</accession>
<dbReference type="Proteomes" id="UP001060215">
    <property type="component" value="Chromosome 11"/>
</dbReference>
<evidence type="ECO:0000313" key="2">
    <source>
        <dbReference type="Proteomes" id="UP001060215"/>
    </source>
</evidence>
<gene>
    <name evidence="1" type="ORF">LOK49_LG15G00802</name>
</gene>
<organism evidence="1 2">
    <name type="scientific">Camellia lanceoleosa</name>
    <dbReference type="NCBI Taxonomy" id="1840588"/>
    <lineage>
        <taxon>Eukaryota</taxon>
        <taxon>Viridiplantae</taxon>
        <taxon>Streptophyta</taxon>
        <taxon>Embryophyta</taxon>
        <taxon>Tracheophyta</taxon>
        <taxon>Spermatophyta</taxon>
        <taxon>Magnoliopsida</taxon>
        <taxon>eudicotyledons</taxon>
        <taxon>Gunneridae</taxon>
        <taxon>Pentapetalae</taxon>
        <taxon>asterids</taxon>
        <taxon>Ericales</taxon>
        <taxon>Theaceae</taxon>
        <taxon>Camellia</taxon>
    </lineage>
</organism>
<protein>
    <submittedName>
        <fullName evidence="1">Uncharacterized protein</fullName>
    </submittedName>
</protein>
<reference evidence="1 2" key="1">
    <citation type="journal article" date="2022" name="Plant J.">
        <title>Chromosome-level genome of Camellia lanceoleosa provides a valuable resource for understanding genome evolution and self-incompatibility.</title>
        <authorList>
            <person name="Gong W."/>
            <person name="Xiao S."/>
            <person name="Wang L."/>
            <person name="Liao Z."/>
            <person name="Chang Y."/>
            <person name="Mo W."/>
            <person name="Hu G."/>
            <person name="Li W."/>
            <person name="Zhao G."/>
            <person name="Zhu H."/>
            <person name="Hu X."/>
            <person name="Ji K."/>
            <person name="Xiang X."/>
            <person name="Song Q."/>
            <person name="Yuan D."/>
            <person name="Jin S."/>
            <person name="Zhang L."/>
        </authorList>
    </citation>
    <scope>NUCLEOTIDE SEQUENCE [LARGE SCALE GENOMIC DNA]</scope>
    <source>
        <strain evidence="1">SQ_2022a</strain>
    </source>
</reference>
<comment type="caution">
    <text evidence="1">The sequence shown here is derived from an EMBL/GenBank/DDBJ whole genome shotgun (WGS) entry which is preliminary data.</text>
</comment>
<sequence length="251" mass="29086">MMKATTREEGVLKLVHPGRHVEIHREPITAAEVMRRNPRHCVARPDVFEFPWIVVRPESVLFPGRVFYIVPNRTIHRLLKAREHYNNNNNKPPPKQDQSPKKNHDHRHAHKQQALTQSKSGAGPTPKHNKNQYQCIRGPFQCMSWNGVSPEEEDPDESHIQQSYSEIRSSTSQEFKHENSTQSTVRTRSFRKKEYHRRSSSTSAALPKNNCMKPCLRKKDSVPKSHDLRVKFAFPITSRSGESAEFLRLSI</sequence>